<evidence type="ECO:0000256" key="4">
    <source>
        <dbReference type="ARBA" id="ARBA00022821"/>
    </source>
</evidence>
<dbReference type="Pfam" id="PF25052">
    <property type="entry name" value="AtDEF-like"/>
    <property type="match status" value="1"/>
</dbReference>
<keyword evidence="2" id="KW-0929">Antimicrobial</keyword>
<evidence type="ECO:0000256" key="6">
    <source>
        <dbReference type="SAM" id="SignalP"/>
    </source>
</evidence>
<sequence>MAIKNISSLLLFSLVVFILISLPIISGDECTPRGPCEDTKKCNIHCLLLGYKDGGFCATFRTTFCCCIISKTPTKSSLPEH</sequence>
<keyword evidence="4" id="KW-0611">Plant defense</keyword>
<dbReference type="GO" id="GO:0031640">
    <property type="term" value="P:killing of cells of another organism"/>
    <property type="evidence" value="ECO:0007669"/>
    <property type="project" value="UniProtKB-KW"/>
</dbReference>
<feature type="chain" id="PRO_5032621428" evidence="6">
    <location>
        <begin position="28"/>
        <end position="81"/>
    </location>
</feature>
<organism evidence="7">
    <name type="scientific">Brassica napus</name>
    <name type="common">Rape</name>
    <dbReference type="NCBI Taxonomy" id="3708"/>
    <lineage>
        <taxon>Eukaryota</taxon>
        <taxon>Viridiplantae</taxon>
        <taxon>Streptophyta</taxon>
        <taxon>Embryophyta</taxon>
        <taxon>Tracheophyta</taxon>
        <taxon>Spermatophyta</taxon>
        <taxon>Magnoliopsida</taxon>
        <taxon>eudicotyledons</taxon>
        <taxon>Gunneridae</taxon>
        <taxon>Pentapetalae</taxon>
        <taxon>rosids</taxon>
        <taxon>malvids</taxon>
        <taxon>Brassicales</taxon>
        <taxon>Brassicaceae</taxon>
        <taxon>Brassiceae</taxon>
        <taxon>Brassica</taxon>
    </lineage>
</organism>
<dbReference type="AlphaFoldDB" id="A0A816KPE8"/>
<evidence type="ECO:0000256" key="3">
    <source>
        <dbReference type="ARBA" id="ARBA00022577"/>
    </source>
</evidence>
<evidence type="ECO:0000256" key="5">
    <source>
        <dbReference type="ARBA" id="ARBA00023157"/>
    </source>
</evidence>
<dbReference type="SMR" id="A0A816KPE8"/>
<evidence type="ECO:0000256" key="2">
    <source>
        <dbReference type="ARBA" id="ARBA00022529"/>
    </source>
</evidence>
<dbReference type="Proteomes" id="UP001295469">
    <property type="component" value="Chromosome C02"/>
</dbReference>
<keyword evidence="6" id="KW-0732">Signal</keyword>
<dbReference type="GO" id="GO:0050832">
    <property type="term" value="P:defense response to fungus"/>
    <property type="evidence" value="ECO:0007669"/>
    <property type="project" value="UniProtKB-KW"/>
</dbReference>
<evidence type="ECO:0000256" key="1">
    <source>
        <dbReference type="ARBA" id="ARBA00006722"/>
    </source>
</evidence>
<accession>A0A816KPE8</accession>
<feature type="signal peptide" evidence="6">
    <location>
        <begin position="1"/>
        <end position="27"/>
    </location>
</feature>
<proteinExistence type="inferred from homology"/>
<keyword evidence="5" id="KW-1015">Disulfide bond</keyword>
<comment type="similarity">
    <text evidence="1">Belongs to the DEFL family.</text>
</comment>
<gene>
    <name evidence="7" type="ORF">DARMORV10_C02P63180.1</name>
</gene>
<reference evidence="7" key="1">
    <citation type="submission" date="2021-01" db="EMBL/GenBank/DDBJ databases">
        <authorList>
            <consortium name="Genoscope - CEA"/>
            <person name="William W."/>
        </authorList>
    </citation>
    <scope>NUCLEOTIDE SEQUENCE</scope>
</reference>
<name>A0A816KPE8_BRANA</name>
<keyword evidence="3" id="KW-0295">Fungicide</keyword>
<protein>
    <submittedName>
        <fullName evidence="7">(rape) hypothetical protein</fullName>
    </submittedName>
</protein>
<dbReference type="InterPro" id="IPR010851">
    <property type="entry name" value="DEFL"/>
</dbReference>
<dbReference type="EMBL" id="HG994366">
    <property type="protein sequence ID" value="CAF1921790.1"/>
    <property type="molecule type" value="Genomic_DNA"/>
</dbReference>
<evidence type="ECO:0000313" key="7">
    <source>
        <dbReference type="EMBL" id="CAF1921790.1"/>
    </source>
</evidence>